<evidence type="ECO:0000313" key="10">
    <source>
        <dbReference type="Proteomes" id="UP000575397"/>
    </source>
</evidence>
<comment type="subunit">
    <text evidence="3">Homodimer.</text>
</comment>
<dbReference type="InterPro" id="IPR013805">
    <property type="entry name" value="GrpE_CC"/>
</dbReference>
<dbReference type="Pfam" id="PF01025">
    <property type="entry name" value="GrpE"/>
    <property type="match status" value="1"/>
</dbReference>
<evidence type="ECO:0000256" key="6">
    <source>
        <dbReference type="SAM" id="MobiDB-lite"/>
    </source>
</evidence>
<dbReference type="InterPro" id="IPR009012">
    <property type="entry name" value="GrpE_head"/>
</dbReference>
<dbReference type="GO" id="GO:0042803">
    <property type="term" value="F:protein homodimerization activity"/>
    <property type="evidence" value="ECO:0007669"/>
    <property type="project" value="InterPro"/>
</dbReference>
<organism evidence="8 11">
    <name type="scientific">Mobiluncus mulieris</name>
    <dbReference type="NCBI Taxonomy" id="2052"/>
    <lineage>
        <taxon>Bacteria</taxon>
        <taxon>Bacillati</taxon>
        <taxon>Actinomycetota</taxon>
        <taxon>Actinomycetes</taxon>
        <taxon>Actinomycetales</taxon>
        <taxon>Actinomycetaceae</taxon>
        <taxon>Mobiluncus</taxon>
    </lineage>
</organism>
<dbReference type="Gene3D" id="3.90.20.20">
    <property type="match status" value="1"/>
</dbReference>
<feature type="region of interest" description="Disordered" evidence="6">
    <location>
        <begin position="255"/>
        <end position="281"/>
    </location>
</feature>
<comment type="caution">
    <text evidence="8">The sequence shown here is derived from an EMBL/GenBank/DDBJ whole genome shotgun (WGS) entry which is preliminary data.</text>
</comment>
<evidence type="ECO:0000256" key="3">
    <source>
        <dbReference type="HAMAP-Rule" id="MF_01151"/>
    </source>
</evidence>
<keyword evidence="2 3" id="KW-0143">Chaperone</keyword>
<evidence type="ECO:0000313" key="7">
    <source>
        <dbReference type="EMBL" id="MCU9969051.1"/>
    </source>
</evidence>
<evidence type="ECO:0000256" key="2">
    <source>
        <dbReference type="ARBA" id="ARBA00023186"/>
    </source>
</evidence>
<gene>
    <name evidence="3" type="primary">grpE</name>
    <name evidence="7" type="ORF">FYZ43_06505</name>
    <name evidence="9" type="ORF">HHJ77_01895</name>
    <name evidence="8" type="ORF">HHJ78_01530</name>
</gene>
<dbReference type="Proteomes" id="UP000575397">
    <property type="component" value="Unassembled WGS sequence"/>
</dbReference>
<dbReference type="Proteomes" id="UP001209486">
    <property type="component" value="Unassembled WGS sequence"/>
</dbReference>
<dbReference type="GO" id="GO:0000774">
    <property type="term" value="F:adenyl-nucleotide exchange factor activity"/>
    <property type="evidence" value="ECO:0007669"/>
    <property type="project" value="InterPro"/>
</dbReference>
<evidence type="ECO:0000256" key="4">
    <source>
        <dbReference type="RuleBase" id="RU000639"/>
    </source>
</evidence>
<feature type="compositionally biased region" description="Basic and acidic residues" evidence="6">
    <location>
        <begin position="19"/>
        <end position="41"/>
    </location>
</feature>
<feature type="region of interest" description="Disordered" evidence="6">
    <location>
        <begin position="1"/>
        <end position="101"/>
    </location>
</feature>
<name>A0A2X1RIA7_9ACTO</name>
<dbReference type="OrthoDB" id="5191115at2"/>
<dbReference type="EMBL" id="JABCUR010000001">
    <property type="protein sequence ID" value="NMW64246.1"/>
    <property type="molecule type" value="Genomic_DNA"/>
</dbReference>
<dbReference type="Proteomes" id="UP000578252">
    <property type="component" value="Unassembled WGS sequence"/>
</dbReference>
<dbReference type="PANTHER" id="PTHR21237">
    <property type="entry name" value="GRPE PROTEIN"/>
    <property type="match status" value="1"/>
</dbReference>
<protein>
    <recommendedName>
        <fullName evidence="3 4">Protein GrpE</fullName>
    </recommendedName>
    <alternativeName>
        <fullName evidence="3">HSP-70 cofactor</fullName>
    </alternativeName>
</protein>
<reference evidence="7 12" key="1">
    <citation type="submission" date="2019-08" db="EMBL/GenBank/DDBJ databases">
        <title>Comparison of rpoB and gyrB Sequences from Mobiluncus Species and Development of a Multiplex PCR Method for Clinical Detection of Mobiluncus curtisii and Mobiluncus mulieris.</title>
        <authorList>
            <person name="Yang L."/>
            <person name="Shen Y."/>
            <person name="Xu G."/>
            <person name="Shu L.-B."/>
            <person name="Hu J."/>
            <person name="Zhang R."/>
            <person name="Wang Y."/>
            <person name="Zhou H.-W."/>
            <person name="Zhang X."/>
        </authorList>
    </citation>
    <scope>NUCLEOTIDE SEQUENCE [LARGE SCALE GENOMIC DNA]</scope>
    <source>
        <strain evidence="7 12">M26</strain>
    </source>
</reference>
<dbReference type="RefSeq" id="WP_004013358.1">
    <property type="nucleotide sequence ID" value="NZ_CAMXYF010000010.1"/>
</dbReference>
<evidence type="ECO:0000313" key="11">
    <source>
        <dbReference type="Proteomes" id="UP000578252"/>
    </source>
</evidence>
<dbReference type="PRINTS" id="PR00773">
    <property type="entry name" value="GRPEPROTEIN"/>
</dbReference>
<dbReference type="GO" id="GO:0005737">
    <property type="term" value="C:cytoplasm"/>
    <property type="evidence" value="ECO:0007669"/>
    <property type="project" value="UniProtKB-SubCell"/>
</dbReference>
<dbReference type="GO" id="GO:0051082">
    <property type="term" value="F:unfolded protein binding"/>
    <property type="evidence" value="ECO:0007669"/>
    <property type="project" value="TreeGrafter"/>
</dbReference>
<evidence type="ECO:0000256" key="1">
    <source>
        <dbReference type="ARBA" id="ARBA00009054"/>
    </source>
</evidence>
<comment type="similarity">
    <text evidence="1 3 5">Belongs to the GrpE family.</text>
</comment>
<proteinExistence type="inferred from homology"/>
<dbReference type="CDD" id="cd00446">
    <property type="entry name" value="GrpE"/>
    <property type="match status" value="1"/>
</dbReference>
<accession>A0A2X1RIA7</accession>
<dbReference type="EMBL" id="VSZY01000009">
    <property type="protein sequence ID" value="MCU9969051.1"/>
    <property type="molecule type" value="Genomic_DNA"/>
</dbReference>
<evidence type="ECO:0000313" key="12">
    <source>
        <dbReference type="Proteomes" id="UP001209486"/>
    </source>
</evidence>
<reference evidence="10 11" key="2">
    <citation type="submission" date="2020-04" db="EMBL/GenBank/DDBJ databases">
        <title>Antimicrobial susceptibility and clonality of vaginal-derived multi-drug resistant Mobiluncus isolates in China.</title>
        <authorList>
            <person name="Zhang X."/>
        </authorList>
    </citation>
    <scope>NUCLEOTIDE SEQUENCE [LARGE SCALE GENOMIC DNA]</scope>
    <source>
        <strain evidence="9 10">12</strain>
        <strain evidence="8 11">13</strain>
    </source>
</reference>
<dbReference type="GO" id="GO:0051087">
    <property type="term" value="F:protein-folding chaperone binding"/>
    <property type="evidence" value="ECO:0007669"/>
    <property type="project" value="InterPro"/>
</dbReference>
<sequence>MSDEKVNEQARQAYAASQKESDAAHERDAQAKSKKTPKDQPKTNATTSGGDTVEFGSADAASLGASEKSDVKEPPTGQKESSGSDKSEVADLESELNSAQEQRISELKQELEAMKDDLARARADLYNLQQEYNAYARRTKAEVPLQQELGVANVVNALMSVLDDIDLARQHGDLVGSFEAVANKLEQALEMKFKVKRYGIKGDTFDPNLHQAIQMLPGMEGKTHVIDQVAQPGYLMGERVLRPAMVVVAGAEAATETGAKESNATAGEAAKDASNTHVEGK</sequence>
<comment type="subcellular location">
    <subcellularLocation>
        <location evidence="3">Cytoplasm</location>
    </subcellularLocation>
</comment>
<dbReference type="SUPFAM" id="SSF51064">
    <property type="entry name" value="Head domain of nucleotide exchange factor GrpE"/>
    <property type="match status" value="1"/>
</dbReference>
<dbReference type="SUPFAM" id="SSF58014">
    <property type="entry name" value="Coiled-coil domain of nucleotide exchange factor GrpE"/>
    <property type="match status" value="1"/>
</dbReference>
<dbReference type="GO" id="GO:0006457">
    <property type="term" value="P:protein folding"/>
    <property type="evidence" value="ECO:0007669"/>
    <property type="project" value="InterPro"/>
</dbReference>
<dbReference type="EMBL" id="JABCUS010000003">
    <property type="protein sequence ID" value="NMX02716.1"/>
    <property type="molecule type" value="Genomic_DNA"/>
</dbReference>
<evidence type="ECO:0000313" key="9">
    <source>
        <dbReference type="EMBL" id="NMX02716.1"/>
    </source>
</evidence>
<dbReference type="AlphaFoldDB" id="A0A2X1RIA7"/>
<comment type="function">
    <text evidence="3 4">Participates actively in the response to hyperosmotic and heat shock by preventing the aggregation of stress-denatured proteins, in association with DnaK and GrpE. It is the nucleotide exchange factor for DnaK and may function as a thermosensor. Unfolded proteins bind initially to DnaJ; upon interaction with the DnaJ-bound protein, DnaK hydrolyzes its bound ATP, resulting in the formation of a stable complex. GrpE releases ADP from DnaK; ATP binding to DnaK triggers the release of the substrate protein, thus completing the reaction cycle. Several rounds of ATP-dependent interactions between DnaJ, DnaK and GrpE are required for fully efficient folding.</text>
</comment>
<dbReference type="PANTHER" id="PTHR21237:SF23">
    <property type="entry name" value="GRPE PROTEIN HOMOLOG, MITOCHONDRIAL"/>
    <property type="match status" value="1"/>
</dbReference>
<dbReference type="InterPro" id="IPR000740">
    <property type="entry name" value="GrpE"/>
</dbReference>
<dbReference type="HAMAP" id="MF_01151">
    <property type="entry name" value="GrpE"/>
    <property type="match status" value="1"/>
</dbReference>
<evidence type="ECO:0000256" key="5">
    <source>
        <dbReference type="RuleBase" id="RU004478"/>
    </source>
</evidence>
<dbReference type="PROSITE" id="PS01071">
    <property type="entry name" value="GRPE"/>
    <property type="match status" value="1"/>
</dbReference>
<keyword evidence="3 4" id="KW-0346">Stress response</keyword>
<evidence type="ECO:0000313" key="8">
    <source>
        <dbReference type="EMBL" id="NMW64246.1"/>
    </source>
</evidence>
<keyword evidence="3" id="KW-0963">Cytoplasm</keyword>
<dbReference type="Gene3D" id="2.30.22.10">
    <property type="entry name" value="Head domain of nucleotide exchange factor GrpE"/>
    <property type="match status" value="1"/>
</dbReference>